<evidence type="ECO:0000313" key="2">
    <source>
        <dbReference type="EMBL" id="EFC51110.1"/>
    </source>
</evidence>
<dbReference type="RefSeq" id="WP_004520957.1">
    <property type="nucleotide sequence ID" value="NZ_ACEO02000014.1"/>
</dbReference>
<feature type="region of interest" description="Disordered" evidence="1">
    <location>
        <begin position="30"/>
        <end position="118"/>
    </location>
</feature>
<protein>
    <submittedName>
        <fullName evidence="2">Sporulation and cell division repeat protein</fullName>
    </submittedName>
</protein>
<organism evidence="2 3">
    <name type="scientific">Neisseria subflava NJ9703</name>
    <dbReference type="NCBI Taxonomy" id="546268"/>
    <lineage>
        <taxon>Bacteria</taxon>
        <taxon>Pseudomonadati</taxon>
        <taxon>Pseudomonadota</taxon>
        <taxon>Betaproteobacteria</taxon>
        <taxon>Neisseriales</taxon>
        <taxon>Neisseriaceae</taxon>
        <taxon>Neisseria</taxon>
    </lineage>
</organism>
<accession>A0A9W5MYF7</accession>
<name>A0A9W5MYF7_NEISU</name>
<feature type="compositionally biased region" description="Basic and acidic residues" evidence="1">
    <location>
        <begin position="82"/>
        <end position="113"/>
    </location>
</feature>
<keyword evidence="2" id="KW-0132">Cell division</keyword>
<keyword evidence="2" id="KW-0131">Cell cycle</keyword>
<dbReference type="AlphaFoldDB" id="A0A9W5MYF7"/>
<evidence type="ECO:0000256" key="1">
    <source>
        <dbReference type="SAM" id="MobiDB-lite"/>
    </source>
</evidence>
<dbReference type="Proteomes" id="UP000004621">
    <property type="component" value="Unassembled WGS sequence"/>
</dbReference>
<reference evidence="2 3" key="1">
    <citation type="submission" date="2010-01" db="EMBL/GenBank/DDBJ databases">
        <authorList>
            <person name="Weinstock G."/>
            <person name="Sodergren E."/>
            <person name="Clifton S."/>
            <person name="Fulton L."/>
            <person name="Fulton B."/>
            <person name="Courtney L."/>
            <person name="Fronick C."/>
            <person name="Harrison M."/>
            <person name="Strong C."/>
            <person name="Farmer C."/>
            <person name="Delahaunty K."/>
            <person name="Markovic C."/>
            <person name="Hall O."/>
            <person name="Minx P."/>
            <person name="Tomlinson C."/>
            <person name="Mitreva M."/>
            <person name="Nelson J."/>
            <person name="Hou S."/>
            <person name="Wollam A."/>
            <person name="Pepin K.H."/>
            <person name="Johnson M."/>
            <person name="Bhonagiri V."/>
            <person name="Nash W.E."/>
            <person name="Warren W."/>
            <person name="Chinwalla A."/>
            <person name="Mardis E.R."/>
            <person name="Wilson R.K."/>
        </authorList>
    </citation>
    <scope>NUCLEOTIDE SEQUENCE [LARGE SCALE GENOMIC DNA]</scope>
    <source>
        <strain evidence="2 3">NJ9703</strain>
    </source>
</reference>
<evidence type="ECO:0000313" key="3">
    <source>
        <dbReference type="Proteomes" id="UP000004621"/>
    </source>
</evidence>
<comment type="caution">
    <text evidence="2">The sequence shown here is derived from an EMBL/GenBank/DDBJ whole genome shotgun (WGS) entry which is preliminary data.</text>
</comment>
<dbReference type="EMBL" id="ACEO02000014">
    <property type="protein sequence ID" value="EFC51110.1"/>
    <property type="molecule type" value="Genomic_DNA"/>
</dbReference>
<gene>
    <name evidence="2" type="ORF">NEISUBOT_05444</name>
</gene>
<sequence length="280" mass="30660">MKWLFAVLVALNIIVFGSMVAYRTQHKTAKPESALEGGTHELLRPSSLDAPKAEPQQASQPDWVADESDGLIMAEPESEEAEALRKKQEAQQLKEKKEKMRREKEAQERRAAEEEMDAAGVERLCTSSATVVMDEDDYHRIKGLLGKWPHAASRSIEKRNGASGGETSSKTFRVVLPADGDTSAQLDALGSRGFSGSIHNGEISIDVTRSRSSAQVLISRLSSAGFGGARIVEQEDRSAPDTGLSVARMTVVFMAVDERDAQDIRNIVGRYGKLNMKTCR</sequence>
<dbReference type="GO" id="GO:0051301">
    <property type="term" value="P:cell division"/>
    <property type="evidence" value="ECO:0007669"/>
    <property type="project" value="UniProtKB-KW"/>
</dbReference>
<proteinExistence type="predicted"/>